<dbReference type="Proteomes" id="UP000886047">
    <property type="component" value="Unassembled WGS sequence"/>
</dbReference>
<comment type="subcellular location">
    <subcellularLocation>
        <location evidence="1">Cell envelope</location>
    </subcellularLocation>
</comment>
<proteinExistence type="predicted"/>
<organism evidence="2">
    <name type="scientific">Mariniphaga anaerophila</name>
    <dbReference type="NCBI Taxonomy" id="1484053"/>
    <lineage>
        <taxon>Bacteria</taxon>
        <taxon>Pseudomonadati</taxon>
        <taxon>Bacteroidota</taxon>
        <taxon>Bacteroidia</taxon>
        <taxon>Marinilabiliales</taxon>
        <taxon>Prolixibacteraceae</taxon>
        <taxon>Mariniphaga</taxon>
    </lineage>
</organism>
<evidence type="ECO:0000256" key="1">
    <source>
        <dbReference type="ARBA" id="ARBA00004196"/>
    </source>
</evidence>
<feature type="non-terminal residue" evidence="2">
    <location>
        <position position="1"/>
    </location>
</feature>
<name>A0A831LNU4_9BACT</name>
<comment type="caution">
    <text evidence="2">The sequence shown here is derived from an EMBL/GenBank/DDBJ whole genome shotgun (WGS) entry which is preliminary data.</text>
</comment>
<dbReference type="Pfam" id="PF09479">
    <property type="entry name" value="Flg_new"/>
    <property type="match status" value="1"/>
</dbReference>
<dbReference type="Gene3D" id="2.60.40.4270">
    <property type="entry name" value="Listeria-Bacteroides repeat domain"/>
    <property type="match status" value="1"/>
</dbReference>
<gene>
    <name evidence="2" type="ORF">ENN90_11295</name>
</gene>
<dbReference type="NCBIfam" id="TIGR02543">
    <property type="entry name" value="List_Bact_rpt"/>
    <property type="match status" value="1"/>
</dbReference>
<dbReference type="AlphaFoldDB" id="A0A831LNU4"/>
<sequence length="255" mass="28311">VTEDITVYAKWTEITYTVTFDSQGADKEAEPTSITVTRPATTIDELPTPPEKTYYSFSGWFTEVDGGGTEFTASTEVTEDITVYAKWELEYSLGDPGPAGGYIFYINPNSATDGWKYLEAAPESTEWFGPVWGGWGTEVNGANETAIGTGKQNTMDIVAQYGDNEPYADRSDYAAKLCSDLVSGGYDDWFLPSKDELYQIYLNLITRFIGGFVSTGDYWSSSEINGNNAWSMSVTGNYYESDKTWTKHVRAVRAF</sequence>
<dbReference type="InterPro" id="IPR042229">
    <property type="entry name" value="Listeria/Bacterioides_rpt_sf"/>
</dbReference>
<protein>
    <submittedName>
        <fullName evidence="2">DUF1566 domain-containing protein</fullName>
    </submittedName>
</protein>
<dbReference type="InterPro" id="IPR013378">
    <property type="entry name" value="InlB-like_B-rpt"/>
</dbReference>
<dbReference type="EMBL" id="DSDK01000621">
    <property type="protein sequence ID" value="HDR52184.1"/>
    <property type="molecule type" value="Genomic_DNA"/>
</dbReference>
<accession>A0A831LNU4</accession>
<evidence type="ECO:0000313" key="2">
    <source>
        <dbReference type="EMBL" id="HDR52184.1"/>
    </source>
</evidence>
<reference evidence="2" key="1">
    <citation type="journal article" date="2020" name="mSystems">
        <title>Genome- and Community-Level Interaction Insights into Carbon Utilization and Element Cycling Functions of Hydrothermarchaeota in Hydrothermal Sediment.</title>
        <authorList>
            <person name="Zhou Z."/>
            <person name="Liu Y."/>
            <person name="Xu W."/>
            <person name="Pan J."/>
            <person name="Luo Z.H."/>
            <person name="Li M."/>
        </authorList>
    </citation>
    <scope>NUCLEOTIDE SEQUENCE [LARGE SCALE GENOMIC DNA]</scope>
    <source>
        <strain evidence="2">SpSt-1217</strain>
    </source>
</reference>
<dbReference type="GO" id="GO:0030313">
    <property type="term" value="C:cell envelope"/>
    <property type="evidence" value="ECO:0007669"/>
    <property type="project" value="UniProtKB-SubCell"/>
</dbReference>